<feature type="transmembrane region" description="Helical" evidence="1">
    <location>
        <begin position="330"/>
        <end position="348"/>
    </location>
</feature>
<organism evidence="2 3">
    <name type="scientific">Fragilariopsis cylindrus CCMP1102</name>
    <dbReference type="NCBI Taxonomy" id="635003"/>
    <lineage>
        <taxon>Eukaryota</taxon>
        <taxon>Sar</taxon>
        <taxon>Stramenopiles</taxon>
        <taxon>Ochrophyta</taxon>
        <taxon>Bacillariophyta</taxon>
        <taxon>Bacillariophyceae</taxon>
        <taxon>Bacillariophycidae</taxon>
        <taxon>Bacillariales</taxon>
        <taxon>Bacillariaceae</taxon>
        <taxon>Fragilariopsis</taxon>
    </lineage>
</organism>
<feature type="transmembrane region" description="Helical" evidence="1">
    <location>
        <begin position="177"/>
        <end position="198"/>
    </location>
</feature>
<sequence length="376" mass="40762">MRLEIAVITILVGSAQDVSSFAHTNICKRATPGTSINIGSPLARQHDYLPLKHLNYASNATDYTMVEDVKLPYKMPSLESIQQSIAGPSYELNTGINTIKVTKKSYNIKELGLQVAANVVPRPTLDDVKGNRGPLSRLGFVAASFFGAYSAMFVYLLNHVLTQMSTSLYSNVGINTLALFSAAFFWDNFILSTGSFFFRSITRPNNKFKFKVLEALSYPRFIAHALLTPFLLKSSAELGKMAGIPFFNRPVAQVGAMVIASTIAVLSTINVVKGGITIDTNPRKCIKGEMTFFKHGENSFFHVLPSLLVTFVNLFIGLSVKSAGKTAMGNWMLIGSGAILSLFVPLFGSGVTKISGNFSEVILILSYVQASVAAAL</sequence>
<evidence type="ECO:0000313" key="3">
    <source>
        <dbReference type="Proteomes" id="UP000095751"/>
    </source>
</evidence>
<dbReference type="KEGG" id="fcy:FRACYDRAFT_241971"/>
<keyword evidence="1" id="KW-1133">Transmembrane helix</keyword>
<keyword evidence="1" id="KW-0472">Membrane</keyword>
<feature type="transmembrane region" description="Helical" evidence="1">
    <location>
        <begin position="299"/>
        <end position="318"/>
    </location>
</feature>
<feature type="transmembrane region" description="Helical" evidence="1">
    <location>
        <begin position="252"/>
        <end position="278"/>
    </location>
</feature>
<accession>A0A1E7F652</accession>
<reference evidence="2 3" key="1">
    <citation type="submission" date="2016-09" db="EMBL/GenBank/DDBJ databases">
        <title>Extensive genetic diversity and differential bi-allelic expression allows diatom success in the polar Southern Ocean.</title>
        <authorList>
            <consortium name="DOE Joint Genome Institute"/>
            <person name="Mock T."/>
            <person name="Otillar R.P."/>
            <person name="Strauss J."/>
            <person name="Dupont C."/>
            <person name="Frickenhaus S."/>
            <person name="Maumus F."/>
            <person name="Mcmullan M."/>
            <person name="Sanges R."/>
            <person name="Schmutz J."/>
            <person name="Toseland A."/>
            <person name="Valas R."/>
            <person name="Veluchamy A."/>
            <person name="Ward B.J."/>
            <person name="Allen A."/>
            <person name="Barry K."/>
            <person name="Falciatore A."/>
            <person name="Ferrante M."/>
            <person name="Fortunato A.E."/>
            <person name="Gloeckner G."/>
            <person name="Gruber A."/>
            <person name="Hipkin R."/>
            <person name="Janech M."/>
            <person name="Kroth P."/>
            <person name="Leese F."/>
            <person name="Lindquist E."/>
            <person name="Lyon B.R."/>
            <person name="Martin J."/>
            <person name="Mayer C."/>
            <person name="Parker M."/>
            <person name="Quesneville H."/>
            <person name="Raymond J."/>
            <person name="Uhlig C."/>
            <person name="Valentin K.U."/>
            <person name="Worden A.Z."/>
            <person name="Armbrust E.V."/>
            <person name="Bowler C."/>
            <person name="Green B."/>
            <person name="Moulton V."/>
            <person name="Van Oosterhout C."/>
            <person name="Grigoriev I."/>
        </authorList>
    </citation>
    <scope>NUCLEOTIDE SEQUENCE [LARGE SCALE GENOMIC DNA]</scope>
    <source>
        <strain evidence="2 3">CCMP1102</strain>
    </source>
</reference>
<dbReference type="InParanoid" id="A0A1E7F652"/>
<keyword evidence="3" id="KW-1185">Reference proteome</keyword>
<dbReference type="Proteomes" id="UP000095751">
    <property type="component" value="Unassembled WGS sequence"/>
</dbReference>
<feature type="transmembrane region" description="Helical" evidence="1">
    <location>
        <begin position="138"/>
        <end position="157"/>
    </location>
</feature>
<name>A0A1E7F652_9STRA</name>
<protein>
    <submittedName>
        <fullName evidence="2">Uncharacterized protein</fullName>
    </submittedName>
</protein>
<keyword evidence="1" id="KW-0812">Transmembrane</keyword>
<gene>
    <name evidence="2" type="ORF">FRACYDRAFT_241971</name>
</gene>
<dbReference type="AlphaFoldDB" id="A0A1E7F652"/>
<proteinExistence type="predicted"/>
<evidence type="ECO:0000313" key="2">
    <source>
        <dbReference type="EMBL" id="OEU13630.1"/>
    </source>
</evidence>
<evidence type="ECO:0000256" key="1">
    <source>
        <dbReference type="SAM" id="Phobius"/>
    </source>
</evidence>
<dbReference type="EMBL" id="KV784361">
    <property type="protein sequence ID" value="OEU13630.1"/>
    <property type="molecule type" value="Genomic_DNA"/>
</dbReference>